<reference evidence="1" key="1">
    <citation type="journal article" date="2023" name="Science">
        <title>Genome structures resolve the early diversification of teleost fishes.</title>
        <authorList>
            <person name="Parey E."/>
            <person name="Louis A."/>
            <person name="Montfort J."/>
            <person name="Bouchez O."/>
            <person name="Roques C."/>
            <person name="Iampietro C."/>
            <person name="Lluch J."/>
            <person name="Castinel A."/>
            <person name="Donnadieu C."/>
            <person name="Desvignes T."/>
            <person name="Floi Bucao C."/>
            <person name="Jouanno E."/>
            <person name="Wen M."/>
            <person name="Mejri S."/>
            <person name="Dirks R."/>
            <person name="Jansen H."/>
            <person name="Henkel C."/>
            <person name="Chen W.J."/>
            <person name="Zahm M."/>
            <person name="Cabau C."/>
            <person name="Klopp C."/>
            <person name="Thompson A.W."/>
            <person name="Robinson-Rechavi M."/>
            <person name="Braasch I."/>
            <person name="Lecointre G."/>
            <person name="Bobe J."/>
            <person name="Postlethwait J.H."/>
            <person name="Berthelot C."/>
            <person name="Roest Crollius H."/>
            <person name="Guiguen Y."/>
        </authorList>
    </citation>
    <scope>NUCLEOTIDE SEQUENCE</scope>
    <source>
        <strain evidence="1">Concon-B</strain>
    </source>
</reference>
<dbReference type="EMBL" id="JAFJMO010000015">
    <property type="protein sequence ID" value="KAJ8255663.1"/>
    <property type="molecule type" value="Genomic_DNA"/>
</dbReference>
<dbReference type="AlphaFoldDB" id="A0A9Q1HQA1"/>
<evidence type="ECO:0000313" key="1">
    <source>
        <dbReference type="EMBL" id="KAJ8255663.1"/>
    </source>
</evidence>
<sequence>MGSRIMKEGRSKPSTPEFHRGFEDCIFMLEKRPPGVPAPCLGLRSCHSALCVLLQNCTTDVRTCRPADDDAGEVPVITSFLDVI</sequence>
<gene>
    <name evidence="1" type="ORF">COCON_G00195270</name>
</gene>
<name>A0A9Q1HQA1_CONCO</name>
<accession>A0A9Q1HQA1</accession>
<proteinExistence type="predicted"/>
<keyword evidence="2" id="KW-1185">Reference proteome</keyword>
<dbReference type="Proteomes" id="UP001152803">
    <property type="component" value="Unassembled WGS sequence"/>
</dbReference>
<protein>
    <submittedName>
        <fullName evidence="1">Uncharacterized protein</fullName>
    </submittedName>
</protein>
<organism evidence="1 2">
    <name type="scientific">Conger conger</name>
    <name type="common">Conger eel</name>
    <name type="synonym">Muraena conger</name>
    <dbReference type="NCBI Taxonomy" id="82655"/>
    <lineage>
        <taxon>Eukaryota</taxon>
        <taxon>Metazoa</taxon>
        <taxon>Chordata</taxon>
        <taxon>Craniata</taxon>
        <taxon>Vertebrata</taxon>
        <taxon>Euteleostomi</taxon>
        <taxon>Actinopterygii</taxon>
        <taxon>Neopterygii</taxon>
        <taxon>Teleostei</taxon>
        <taxon>Anguilliformes</taxon>
        <taxon>Congridae</taxon>
        <taxon>Conger</taxon>
    </lineage>
</organism>
<comment type="caution">
    <text evidence="1">The sequence shown here is derived from an EMBL/GenBank/DDBJ whole genome shotgun (WGS) entry which is preliminary data.</text>
</comment>
<evidence type="ECO:0000313" key="2">
    <source>
        <dbReference type="Proteomes" id="UP001152803"/>
    </source>
</evidence>